<comment type="caution">
    <text evidence="2">The sequence shown here is derived from an EMBL/GenBank/DDBJ whole genome shotgun (WGS) entry which is preliminary data.</text>
</comment>
<name>A0ABP3WFE2_9GAMM</name>
<reference evidence="3" key="1">
    <citation type="journal article" date="2019" name="Int. J. Syst. Evol. Microbiol.">
        <title>The Global Catalogue of Microorganisms (GCM) 10K type strain sequencing project: providing services to taxonomists for standard genome sequencing and annotation.</title>
        <authorList>
            <consortium name="The Broad Institute Genomics Platform"/>
            <consortium name="The Broad Institute Genome Sequencing Center for Infectious Disease"/>
            <person name="Wu L."/>
            <person name="Ma J."/>
        </authorList>
    </citation>
    <scope>NUCLEOTIDE SEQUENCE [LARGE SCALE GENOMIC DNA]</scope>
    <source>
        <strain evidence="3">JCM 15608</strain>
    </source>
</reference>
<dbReference type="RefSeq" id="WP_252738913.1">
    <property type="nucleotide sequence ID" value="NZ_BAAAFA010000004.1"/>
</dbReference>
<dbReference type="Proteomes" id="UP001500021">
    <property type="component" value="Unassembled WGS sequence"/>
</dbReference>
<dbReference type="EMBL" id="BAAAFA010000004">
    <property type="protein sequence ID" value="GAA0816099.1"/>
    <property type="molecule type" value="Genomic_DNA"/>
</dbReference>
<sequence length="221" mass="24266">MKTVLLLLITVFSGVVMATQSTEPLPQHLQEEVSVDIKERTLYPIIKPGDWVGVKHGAVYSTLVGTKESPEVVIGFGYETTDNFIFLTHQESKKIDLNVAVATAFSNIDAMDVTFIAAEALDNQVLTASGQSFSSEAILSKKQMLKAHKMLKAEKLLVSIARRTGLMVISKEASEELLNMFVYLHHDAWSDDSYGNAPIANMLFVMEEGEIVGTIPLSTSE</sequence>
<organism evidence="2 3">
    <name type="scientific">Colwellia asteriadis</name>
    <dbReference type="NCBI Taxonomy" id="517723"/>
    <lineage>
        <taxon>Bacteria</taxon>
        <taxon>Pseudomonadati</taxon>
        <taxon>Pseudomonadota</taxon>
        <taxon>Gammaproteobacteria</taxon>
        <taxon>Alteromonadales</taxon>
        <taxon>Colwelliaceae</taxon>
        <taxon>Colwellia</taxon>
    </lineage>
</organism>
<protein>
    <submittedName>
        <fullName evidence="2">Uncharacterized protein</fullName>
    </submittedName>
</protein>
<accession>A0ABP3WFE2</accession>
<evidence type="ECO:0000313" key="3">
    <source>
        <dbReference type="Proteomes" id="UP001500021"/>
    </source>
</evidence>
<gene>
    <name evidence="2" type="ORF">GCM10009111_15370</name>
</gene>
<feature type="chain" id="PRO_5045787537" evidence="1">
    <location>
        <begin position="19"/>
        <end position="221"/>
    </location>
</feature>
<evidence type="ECO:0000256" key="1">
    <source>
        <dbReference type="SAM" id="SignalP"/>
    </source>
</evidence>
<proteinExistence type="predicted"/>
<feature type="signal peptide" evidence="1">
    <location>
        <begin position="1"/>
        <end position="18"/>
    </location>
</feature>
<evidence type="ECO:0000313" key="2">
    <source>
        <dbReference type="EMBL" id="GAA0816099.1"/>
    </source>
</evidence>
<keyword evidence="1" id="KW-0732">Signal</keyword>
<keyword evidence="3" id="KW-1185">Reference proteome</keyword>